<gene>
    <name evidence="2" type="ORF">MGEO_05415</name>
</gene>
<dbReference type="AlphaFoldDB" id="A0A1X4NNP5"/>
<dbReference type="InterPro" id="IPR004096">
    <property type="entry name" value="V4R"/>
</dbReference>
<dbReference type="InterPro" id="IPR010249">
    <property type="entry name" value="BchJ"/>
</dbReference>
<evidence type="ECO:0000313" key="3">
    <source>
        <dbReference type="Proteomes" id="UP000193926"/>
    </source>
</evidence>
<dbReference type="Proteomes" id="UP000193926">
    <property type="component" value="Unassembled WGS sequence"/>
</dbReference>
<protein>
    <recommendedName>
        <fullName evidence="1">4-vinyl reductase 4VR domain-containing protein</fullName>
    </recommendedName>
</protein>
<sequence>MIGPNAILQLLPQIERIGGEARVAQMLAEAGVFEVPDGLHMIPEGDAARLHQVLRRDEPVLAPELAAEAGRGTAEYILAHRIPRPAQWLLKALPAPLAARSLARAISKHAWTFAGSGRFVARGPWRFEIADNPIVHGEHSESPLCQWHAAVFEHLYRVLVHPNVTCREVSCCAMSPNSSCQFELTLARS</sequence>
<keyword evidence="3" id="KW-1185">Reference proteome</keyword>
<dbReference type="STRING" id="1123756.MGEO_05415"/>
<dbReference type="InterPro" id="IPR024096">
    <property type="entry name" value="NO_sig/Golgi_transp_ligand-bd"/>
</dbReference>
<dbReference type="SMART" id="SM00989">
    <property type="entry name" value="V4R"/>
    <property type="match status" value="1"/>
</dbReference>
<dbReference type="Pfam" id="PF02830">
    <property type="entry name" value="V4R"/>
    <property type="match status" value="1"/>
</dbReference>
<dbReference type="GO" id="GO:0030494">
    <property type="term" value="P:bacteriochlorophyll biosynthetic process"/>
    <property type="evidence" value="ECO:0007669"/>
    <property type="project" value="InterPro"/>
</dbReference>
<evidence type="ECO:0000313" key="2">
    <source>
        <dbReference type="EMBL" id="OSQ52172.1"/>
    </source>
</evidence>
<name>A0A1X4NNP5_9RHOB</name>
<comment type="caution">
    <text evidence="2">The sequence shown here is derived from an EMBL/GenBank/DDBJ whole genome shotgun (WGS) entry which is preliminary data.</text>
</comment>
<dbReference type="EMBL" id="JFKC01000003">
    <property type="protein sequence ID" value="OSQ52172.1"/>
    <property type="molecule type" value="Genomic_DNA"/>
</dbReference>
<accession>A0A1X4NNP5</accession>
<dbReference type="NCBIfam" id="TIGR02019">
    <property type="entry name" value="BchJ"/>
    <property type="match status" value="1"/>
</dbReference>
<proteinExistence type="predicted"/>
<dbReference type="SUPFAM" id="SSF111126">
    <property type="entry name" value="Ligand-binding domain in the NO signalling and Golgi transport"/>
    <property type="match status" value="1"/>
</dbReference>
<dbReference type="GO" id="GO:0015979">
    <property type="term" value="P:photosynthesis"/>
    <property type="evidence" value="ECO:0007669"/>
    <property type="project" value="InterPro"/>
</dbReference>
<evidence type="ECO:0000259" key="1">
    <source>
        <dbReference type="SMART" id="SM00989"/>
    </source>
</evidence>
<feature type="domain" description="4-vinyl reductase 4VR" evidence="1">
    <location>
        <begin position="124"/>
        <end position="186"/>
    </location>
</feature>
<reference evidence="2 3" key="1">
    <citation type="submission" date="2014-03" db="EMBL/GenBank/DDBJ databases">
        <title>The draft genome sequence of Marivita geojedonensis KCTC 23882.</title>
        <authorList>
            <person name="Lai Q."/>
            <person name="Shao Z."/>
        </authorList>
    </citation>
    <scope>NUCLEOTIDE SEQUENCE [LARGE SCALE GENOMIC DNA]</scope>
    <source>
        <strain evidence="2 3">DPG-138</strain>
    </source>
</reference>
<organism evidence="2 3">
    <name type="scientific">Marivita geojedonensis</name>
    <dbReference type="NCBI Taxonomy" id="1123756"/>
    <lineage>
        <taxon>Bacteria</taxon>
        <taxon>Pseudomonadati</taxon>
        <taxon>Pseudomonadota</taxon>
        <taxon>Alphaproteobacteria</taxon>
        <taxon>Rhodobacterales</taxon>
        <taxon>Roseobacteraceae</taxon>
        <taxon>Marivita</taxon>
    </lineage>
</organism>